<dbReference type="InterPro" id="IPR013559">
    <property type="entry name" value="YheO"/>
</dbReference>
<name>A0ABW7Z4Y6_9ACTN</name>
<dbReference type="EMBL" id="JBITGY010000011">
    <property type="protein sequence ID" value="MFI6503242.1"/>
    <property type="molecule type" value="Genomic_DNA"/>
</dbReference>
<evidence type="ECO:0000313" key="4">
    <source>
        <dbReference type="Proteomes" id="UP001612741"/>
    </source>
</evidence>
<dbReference type="RefSeq" id="WP_397089030.1">
    <property type="nucleotide sequence ID" value="NZ_JBITGY010000011.1"/>
</dbReference>
<organism evidence="3 4">
    <name type="scientific">Nonomuraea typhae</name>
    <dbReference type="NCBI Taxonomy" id="2603600"/>
    <lineage>
        <taxon>Bacteria</taxon>
        <taxon>Bacillati</taxon>
        <taxon>Actinomycetota</taxon>
        <taxon>Actinomycetes</taxon>
        <taxon>Streptosporangiales</taxon>
        <taxon>Streptosporangiaceae</taxon>
        <taxon>Nonomuraea</taxon>
    </lineage>
</organism>
<sequence>MTALEELEPLLRPIMKAIVAAVGPHCEVVLHDLSRHDMDKTIAAIENGHVTGRQVGGPSTNLGLEVLRTEADDHDEFGYRAHTADGRELRSSSVYLRDDEGRVIAALCINVDMTPLQAARANLATILDGDAPDRGEVFASDIVEVLDNLIETAIGGRSVALMSKDDKLEVLKFLDKKGAFFVKRSIDRIARRLGISRVTAYNYLDRIRATPDRPT</sequence>
<dbReference type="Pfam" id="PF13309">
    <property type="entry name" value="HTH_22"/>
    <property type="match status" value="1"/>
</dbReference>
<protein>
    <submittedName>
        <fullName evidence="3">Transcriptional regulator</fullName>
    </submittedName>
</protein>
<dbReference type="Proteomes" id="UP001612741">
    <property type="component" value="Unassembled WGS sequence"/>
</dbReference>
<reference evidence="3 4" key="1">
    <citation type="submission" date="2024-10" db="EMBL/GenBank/DDBJ databases">
        <title>The Natural Products Discovery Center: Release of the First 8490 Sequenced Strains for Exploring Actinobacteria Biosynthetic Diversity.</title>
        <authorList>
            <person name="Kalkreuter E."/>
            <person name="Kautsar S.A."/>
            <person name="Yang D."/>
            <person name="Bader C.D."/>
            <person name="Teijaro C.N."/>
            <person name="Fluegel L."/>
            <person name="Davis C.M."/>
            <person name="Simpson J.R."/>
            <person name="Lauterbach L."/>
            <person name="Steele A.D."/>
            <person name="Gui C."/>
            <person name="Meng S."/>
            <person name="Li G."/>
            <person name="Viehrig K."/>
            <person name="Ye F."/>
            <person name="Su P."/>
            <person name="Kiefer A.F."/>
            <person name="Nichols A."/>
            <person name="Cepeda A.J."/>
            <person name="Yan W."/>
            <person name="Fan B."/>
            <person name="Jiang Y."/>
            <person name="Adhikari A."/>
            <person name="Zheng C.-J."/>
            <person name="Schuster L."/>
            <person name="Cowan T.M."/>
            <person name="Smanski M.J."/>
            <person name="Chevrette M.G."/>
            <person name="De Carvalho L.P.S."/>
            <person name="Shen B."/>
        </authorList>
    </citation>
    <scope>NUCLEOTIDE SEQUENCE [LARGE SCALE GENOMIC DNA]</scope>
    <source>
        <strain evidence="3 4">NPDC050545</strain>
    </source>
</reference>
<proteinExistence type="predicted"/>
<dbReference type="PANTHER" id="PTHR35568:SF1">
    <property type="entry name" value="TRANSCRIPTIONAL REGULATOR DAUR"/>
    <property type="match status" value="1"/>
</dbReference>
<evidence type="ECO:0000259" key="1">
    <source>
        <dbReference type="Pfam" id="PF08348"/>
    </source>
</evidence>
<comment type="caution">
    <text evidence="3">The sequence shown here is derived from an EMBL/GenBank/DDBJ whole genome shotgun (WGS) entry which is preliminary data.</text>
</comment>
<feature type="domain" description="Transcriptional regulator DauR-like HTH" evidence="2">
    <location>
        <begin position="146"/>
        <end position="205"/>
    </location>
</feature>
<accession>A0ABW7Z4Y6</accession>
<feature type="domain" description="YheO-like" evidence="1">
    <location>
        <begin position="11"/>
        <end position="120"/>
    </location>
</feature>
<dbReference type="InterPro" id="IPR039446">
    <property type="entry name" value="DauR-like"/>
</dbReference>
<gene>
    <name evidence="3" type="ORF">ACIBG2_38075</name>
</gene>
<keyword evidence="4" id="KW-1185">Reference proteome</keyword>
<dbReference type="Pfam" id="PF08348">
    <property type="entry name" value="PAS_6"/>
    <property type="match status" value="1"/>
</dbReference>
<dbReference type="InterPro" id="IPR039445">
    <property type="entry name" value="DauR-like_HTH"/>
</dbReference>
<evidence type="ECO:0000259" key="2">
    <source>
        <dbReference type="Pfam" id="PF13309"/>
    </source>
</evidence>
<evidence type="ECO:0000313" key="3">
    <source>
        <dbReference type="EMBL" id="MFI6503242.1"/>
    </source>
</evidence>
<dbReference type="PANTHER" id="PTHR35568">
    <property type="entry name" value="TRANSCRIPTIONAL REGULATOR DAUR"/>
    <property type="match status" value="1"/>
</dbReference>